<name>A0AAU7VJK4_9FIRM</name>
<feature type="transmembrane region" description="Helical" evidence="1">
    <location>
        <begin position="67"/>
        <end position="88"/>
    </location>
</feature>
<reference evidence="2" key="2">
    <citation type="submission" date="2024-06" db="EMBL/GenBank/DDBJ databases">
        <authorList>
            <person name="Petrova K.O."/>
            <person name="Toshchakov S.V."/>
            <person name="Boltjanskaja Y.V."/>
            <person name="Kevbrin V."/>
        </authorList>
    </citation>
    <scope>NUCLEOTIDE SEQUENCE</scope>
    <source>
        <strain evidence="2">Z-910T</strain>
    </source>
</reference>
<dbReference type="EMBL" id="CP158367">
    <property type="protein sequence ID" value="XBX74150.1"/>
    <property type="molecule type" value="Genomic_DNA"/>
</dbReference>
<protein>
    <submittedName>
        <fullName evidence="2">Uncharacterized protein</fullName>
    </submittedName>
</protein>
<proteinExistence type="predicted"/>
<reference evidence="2" key="1">
    <citation type="journal article" date="2013" name="Extremophiles">
        <title>Proteinivorax tanatarense gen. nov., sp. nov., an anaerobic, haloalkaliphilic, proteolytic bacterium isolated from a decaying algal bloom, and proposal of Proteinivoraceae fam. nov.</title>
        <authorList>
            <person name="Kevbrin V."/>
            <person name="Boltyanskaya Y."/>
            <person name="Zhilina T."/>
            <person name="Kolganova T."/>
            <person name="Lavrentjeva E."/>
            <person name="Kuznetsov B."/>
        </authorList>
    </citation>
    <scope>NUCLEOTIDE SEQUENCE</scope>
    <source>
        <strain evidence="2">Z-910T</strain>
    </source>
</reference>
<organism evidence="2">
    <name type="scientific">Proteinivorax tanatarense</name>
    <dbReference type="NCBI Taxonomy" id="1260629"/>
    <lineage>
        <taxon>Bacteria</taxon>
        <taxon>Bacillati</taxon>
        <taxon>Bacillota</taxon>
        <taxon>Clostridia</taxon>
        <taxon>Eubacteriales</taxon>
        <taxon>Proteinivoracaceae</taxon>
        <taxon>Proteinivorax</taxon>
    </lineage>
</organism>
<evidence type="ECO:0000313" key="2">
    <source>
        <dbReference type="EMBL" id="XBX74150.1"/>
    </source>
</evidence>
<keyword evidence="1" id="KW-0472">Membrane</keyword>
<evidence type="ECO:0000256" key="1">
    <source>
        <dbReference type="SAM" id="Phobius"/>
    </source>
</evidence>
<accession>A0AAU7VJK4</accession>
<keyword evidence="1" id="KW-1133">Transmembrane helix</keyword>
<feature type="transmembrane region" description="Helical" evidence="1">
    <location>
        <begin position="95"/>
        <end position="114"/>
    </location>
</feature>
<feature type="transmembrane region" description="Helical" evidence="1">
    <location>
        <begin position="120"/>
        <end position="144"/>
    </location>
</feature>
<gene>
    <name evidence="2" type="ORF">PRVXT_002176</name>
</gene>
<dbReference type="AlphaFoldDB" id="A0AAU7VJK4"/>
<keyword evidence="1" id="KW-0812">Transmembrane</keyword>
<sequence>MKSLTKLPKKHLYYILISSSIIIFSTALETLMAVKDVNMFQQWMEAAYEGINISTDEAFNAYISANLIYFMFKLVVPISISIHSYFAYYKLKINGLFIFIWSVLVSGSMAYVLFEWNFYSIFYYFNLAGYLVLLITLLSLINVIEKSKTL</sequence>
<feature type="transmembrane region" description="Helical" evidence="1">
    <location>
        <begin position="12"/>
        <end position="34"/>
    </location>
</feature>
<dbReference type="RefSeq" id="WP_350342908.1">
    <property type="nucleotide sequence ID" value="NZ_CP158367.1"/>
</dbReference>